<dbReference type="EMBL" id="JAMQON010000001">
    <property type="protein sequence ID" value="MDS0258567.1"/>
    <property type="molecule type" value="Genomic_DNA"/>
</dbReference>
<evidence type="ECO:0000313" key="2">
    <source>
        <dbReference type="Proteomes" id="UP001259659"/>
    </source>
</evidence>
<comment type="caution">
    <text evidence="1">The sequence shown here is derived from an EMBL/GenBank/DDBJ whole genome shotgun (WGS) entry which is preliminary data.</text>
</comment>
<proteinExistence type="predicted"/>
<sequence length="180" mass="19410">MGILRRLRQWRERTDGTLEGPAIDTDDLIDRQDGQAWETLREVGFEKGDVVTLLALGPSASRSSSTSNTSYDALVDLSSTFLTWAEIGPVDSVRVKMTGKFDGVDGGQTASARLYNFEDGEAVAGTEVSATGNGPFDTGWVEYTPATTASPIELINQAKTSNSNESITLDRPNIYLGVEI</sequence>
<accession>A0ABU2F8H2</accession>
<reference evidence="1 2" key="1">
    <citation type="submission" date="2022-06" db="EMBL/GenBank/DDBJ databases">
        <title>Haloarcula sp. a new haloarchaeum isolate from saline soil.</title>
        <authorList>
            <person name="Strakova D."/>
            <person name="Galisteo C."/>
            <person name="Sanchez-Porro C."/>
            <person name="Ventosa A."/>
        </authorList>
    </citation>
    <scope>NUCLEOTIDE SEQUENCE [LARGE SCALE GENOMIC DNA]</scope>
    <source>
        <strain evidence="1 2">S1CR25-12</strain>
    </source>
</reference>
<name>A0ABU2F8H2_9EURY</name>
<keyword evidence="2" id="KW-1185">Reference proteome</keyword>
<dbReference type="RefSeq" id="WP_310918131.1">
    <property type="nucleotide sequence ID" value="NZ_JAMQON010000001.1"/>
</dbReference>
<gene>
    <name evidence="1" type="ORF">NDI56_03970</name>
</gene>
<dbReference type="Proteomes" id="UP001259659">
    <property type="component" value="Unassembled WGS sequence"/>
</dbReference>
<evidence type="ECO:0000313" key="1">
    <source>
        <dbReference type="EMBL" id="MDS0258567.1"/>
    </source>
</evidence>
<protein>
    <submittedName>
        <fullName evidence="1">Uncharacterized protein</fullName>
    </submittedName>
</protein>
<organism evidence="1 2">
    <name type="scientific">Haloarcula saliterrae</name>
    <dbReference type="NCBI Taxonomy" id="2950534"/>
    <lineage>
        <taxon>Archaea</taxon>
        <taxon>Methanobacteriati</taxon>
        <taxon>Methanobacteriota</taxon>
        <taxon>Stenosarchaea group</taxon>
        <taxon>Halobacteria</taxon>
        <taxon>Halobacteriales</taxon>
        <taxon>Haloarculaceae</taxon>
        <taxon>Haloarcula</taxon>
    </lineage>
</organism>